<reference evidence="3" key="1">
    <citation type="submission" date="2016-04" db="EMBL/GenBank/DDBJ databases">
        <authorList>
            <person name="Chen L."/>
            <person name="Zhuang W."/>
            <person name="Wang G."/>
        </authorList>
    </citation>
    <scope>NUCLEOTIDE SEQUENCE [LARGE SCALE GENOMIC DNA]</scope>
    <source>
        <strain evidence="3">208</strain>
    </source>
</reference>
<accession>A0A1V9EI91</accession>
<feature type="domain" description="DUF6089" evidence="1">
    <location>
        <begin position="19"/>
        <end position="241"/>
    </location>
</feature>
<dbReference type="InterPro" id="IPR011250">
    <property type="entry name" value="OMP/PagP_B-barrel"/>
</dbReference>
<evidence type="ECO:0000259" key="1">
    <source>
        <dbReference type="Pfam" id="PF19573"/>
    </source>
</evidence>
<gene>
    <name evidence="2" type="ORF">A4R26_09240</name>
</gene>
<dbReference type="EMBL" id="LWBP01000254">
    <property type="protein sequence ID" value="OQP45674.1"/>
    <property type="molecule type" value="Genomic_DNA"/>
</dbReference>
<organism evidence="2 3">
    <name type="scientific">Niastella populi</name>
    <dbReference type="NCBI Taxonomy" id="550983"/>
    <lineage>
        <taxon>Bacteria</taxon>
        <taxon>Pseudomonadati</taxon>
        <taxon>Bacteroidota</taxon>
        <taxon>Chitinophagia</taxon>
        <taxon>Chitinophagales</taxon>
        <taxon>Chitinophagaceae</taxon>
        <taxon>Niastella</taxon>
    </lineage>
</organism>
<keyword evidence="3" id="KW-1185">Reference proteome</keyword>
<protein>
    <recommendedName>
        <fullName evidence="1">DUF6089 domain-containing protein</fullName>
    </recommendedName>
</protein>
<name>A0A1V9EI91_9BACT</name>
<dbReference type="InterPro" id="IPR045743">
    <property type="entry name" value="DUF6089"/>
</dbReference>
<dbReference type="Pfam" id="PF19573">
    <property type="entry name" value="DUF6089"/>
    <property type="match status" value="1"/>
</dbReference>
<dbReference type="RefSeq" id="WP_081171334.1">
    <property type="nucleotide sequence ID" value="NZ_LWBP01000254.1"/>
</dbReference>
<dbReference type="Proteomes" id="UP000192276">
    <property type="component" value="Unassembled WGS sequence"/>
</dbReference>
<comment type="caution">
    <text evidence="2">The sequence shown here is derived from an EMBL/GenBank/DDBJ whole genome shotgun (WGS) entry which is preliminary data.</text>
</comment>
<proteinExistence type="predicted"/>
<evidence type="ECO:0000313" key="3">
    <source>
        <dbReference type="Proteomes" id="UP000192276"/>
    </source>
</evidence>
<sequence>MNLFSGKAIAFTFIACSFVSSLRAQVIVPKHEIGIGGGVFVYQGDLTPEKAGAFKSPGFAFNLFYNRILSRSFSLRTNLAHGKLMADDTNYDSPEWRQHRAFRFGARVTEISELLVWNILGNNYGERKIISPYIFGGVGLSALRVTRDFSRINYDYFPPDHTMLQGLATDSAHNLPGTIAVIPVGVGLRYPVSNKLSVMAEGSYRFTFSDYIDGFSKSVNPDKNDYYANISIGLIYTFGKRSTLDCPVIRK</sequence>
<dbReference type="SUPFAM" id="SSF56925">
    <property type="entry name" value="OMPA-like"/>
    <property type="match status" value="1"/>
</dbReference>
<dbReference type="STRING" id="550983.A4R26_09240"/>
<evidence type="ECO:0000313" key="2">
    <source>
        <dbReference type="EMBL" id="OQP45674.1"/>
    </source>
</evidence>
<dbReference type="AlphaFoldDB" id="A0A1V9EI91"/>
<dbReference type="OrthoDB" id="1522982at2"/>